<dbReference type="NCBIfam" id="NF003969">
    <property type="entry name" value="PRK05463.1"/>
    <property type="match status" value="1"/>
</dbReference>
<evidence type="ECO:0000256" key="1">
    <source>
        <dbReference type="ARBA" id="ARBA00007896"/>
    </source>
</evidence>
<name>A0A3N2DXP2_9GAMM</name>
<dbReference type="Gene3D" id="3.30.2040.10">
    <property type="entry name" value="PSTPO5379-like domain"/>
    <property type="match status" value="1"/>
</dbReference>
<organism evidence="4 5">
    <name type="scientific">Sinobacterium caligoides</name>
    <dbReference type="NCBI Taxonomy" id="933926"/>
    <lineage>
        <taxon>Bacteria</taxon>
        <taxon>Pseudomonadati</taxon>
        <taxon>Pseudomonadota</taxon>
        <taxon>Gammaproteobacteria</taxon>
        <taxon>Cellvibrionales</taxon>
        <taxon>Spongiibacteraceae</taxon>
        <taxon>Sinobacterium</taxon>
    </lineage>
</organism>
<dbReference type="InterPro" id="IPR009906">
    <property type="entry name" value="D-Glu_cyclase"/>
</dbReference>
<dbReference type="HAMAP" id="MF_01830">
    <property type="entry name" value="Hydro_lyase"/>
    <property type="match status" value="1"/>
</dbReference>
<dbReference type="PANTHER" id="PTHR32022">
    <property type="entry name" value="D-GLUTAMATE CYCLASE, MITOCHONDRIAL"/>
    <property type="match status" value="1"/>
</dbReference>
<evidence type="ECO:0000256" key="2">
    <source>
        <dbReference type="ARBA" id="ARBA00023239"/>
    </source>
</evidence>
<dbReference type="EMBL" id="RKHR01000003">
    <property type="protein sequence ID" value="ROS04591.1"/>
    <property type="molecule type" value="Genomic_DNA"/>
</dbReference>
<dbReference type="OrthoDB" id="149585at2"/>
<evidence type="ECO:0000313" key="5">
    <source>
        <dbReference type="Proteomes" id="UP000275394"/>
    </source>
</evidence>
<protein>
    <recommendedName>
        <fullName evidence="3">Putative hydro-lyase EDC56_0097</fullName>
        <ecNumber evidence="3">4.2.1.-</ecNumber>
    </recommendedName>
</protein>
<dbReference type="EC" id="4.2.1.-" evidence="3"/>
<comment type="similarity">
    <text evidence="1 3">Belongs to the D-glutamate cyclase family.</text>
</comment>
<dbReference type="AlphaFoldDB" id="A0A3N2DXP2"/>
<reference evidence="4 5" key="1">
    <citation type="submission" date="2018-11" db="EMBL/GenBank/DDBJ databases">
        <title>Genomic Encyclopedia of Type Strains, Phase IV (KMG-IV): sequencing the most valuable type-strain genomes for metagenomic binning, comparative biology and taxonomic classification.</title>
        <authorList>
            <person name="Goeker M."/>
        </authorList>
    </citation>
    <scope>NUCLEOTIDE SEQUENCE [LARGE SCALE GENOMIC DNA]</scope>
    <source>
        <strain evidence="4 5">DSM 100316</strain>
    </source>
</reference>
<dbReference type="Proteomes" id="UP000275394">
    <property type="component" value="Unassembled WGS sequence"/>
</dbReference>
<dbReference type="InterPro" id="IPR016938">
    <property type="entry name" value="UPF0317"/>
</dbReference>
<comment type="caution">
    <text evidence="4">The sequence shown here is derived from an EMBL/GenBank/DDBJ whole genome shotgun (WGS) entry which is preliminary data.</text>
</comment>
<evidence type="ECO:0000256" key="3">
    <source>
        <dbReference type="HAMAP-Rule" id="MF_01830"/>
    </source>
</evidence>
<accession>A0A3N2DXP2</accession>
<dbReference type="GO" id="GO:0016829">
    <property type="term" value="F:lyase activity"/>
    <property type="evidence" value="ECO:0007669"/>
    <property type="project" value="UniProtKB-KW"/>
</dbReference>
<keyword evidence="5" id="KW-1185">Reference proteome</keyword>
<dbReference type="RefSeq" id="WP_123710582.1">
    <property type="nucleotide sequence ID" value="NZ_RKHR01000003.1"/>
</dbReference>
<dbReference type="PANTHER" id="PTHR32022:SF10">
    <property type="entry name" value="D-GLUTAMATE CYCLASE, MITOCHONDRIAL"/>
    <property type="match status" value="1"/>
</dbReference>
<dbReference type="PIRSF" id="PIRSF029755">
    <property type="entry name" value="UCP029755"/>
    <property type="match status" value="1"/>
</dbReference>
<dbReference type="InterPro" id="IPR038021">
    <property type="entry name" value="Putative_hydro-lyase"/>
</dbReference>
<gene>
    <name evidence="4" type="ORF">EDC56_0097</name>
</gene>
<dbReference type="SUPFAM" id="SSF160920">
    <property type="entry name" value="PSTPO5379-like"/>
    <property type="match status" value="1"/>
</dbReference>
<evidence type="ECO:0000313" key="4">
    <source>
        <dbReference type="EMBL" id="ROS04591.1"/>
    </source>
</evidence>
<dbReference type="Pfam" id="PF07286">
    <property type="entry name" value="D-Glu_cyclase"/>
    <property type="match status" value="1"/>
</dbReference>
<proteinExistence type="inferred from homology"/>
<dbReference type="Gene3D" id="3.40.1640.10">
    <property type="entry name" value="PSTPO5379-like"/>
    <property type="match status" value="1"/>
</dbReference>
<sequence length="261" mass="28675">MNATMTPHELRQKIRLGQHSGNTSGYSEGYVQCNLVILPVDWAAEFLQFCQQNPKPCPLIAMGQPGEFDLPGMGVDLDIRTDIPRYRLFKDGSLVDEVEDVSAHWRDDLVVFLLGCSFSFEEALLNDGLDVRNISEGVNVPMFRTNIPCKPAGRFSGNTVVSMRPFLPVDAIRAIQICTRFPSVHGAPIHFGDPSQIGIEDINRTDFGDAVSLKAGETPVFWACGVTPQVALEQAKPPFCITHSPGCMLVTDLPNSRLAVM</sequence>
<dbReference type="FunFam" id="3.30.2040.10:FF:000001">
    <property type="entry name" value="D-glutamate cyclase, mitochondrial"/>
    <property type="match status" value="1"/>
</dbReference>
<keyword evidence="2 3" id="KW-0456">Lyase</keyword>